<organism evidence="3 4">
    <name type="scientific">Ophiobolus disseminans</name>
    <dbReference type="NCBI Taxonomy" id="1469910"/>
    <lineage>
        <taxon>Eukaryota</taxon>
        <taxon>Fungi</taxon>
        <taxon>Dikarya</taxon>
        <taxon>Ascomycota</taxon>
        <taxon>Pezizomycotina</taxon>
        <taxon>Dothideomycetes</taxon>
        <taxon>Pleosporomycetidae</taxon>
        <taxon>Pleosporales</taxon>
        <taxon>Pleosporineae</taxon>
        <taxon>Phaeosphaeriaceae</taxon>
        <taxon>Ophiobolus</taxon>
    </lineage>
</organism>
<dbReference type="Gene3D" id="3.30.428.10">
    <property type="entry name" value="HIT-like"/>
    <property type="match status" value="1"/>
</dbReference>
<dbReference type="InterPro" id="IPR011146">
    <property type="entry name" value="HIT-like"/>
</dbReference>
<evidence type="ECO:0000259" key="2">
    <source>
        <dbReference type="PROSITE" id="PS51084"/>
    </source>
</evidence>
<gene>
    <name evidence="3" type="ORF">CC86DRAFT_373056</name>
</gene>
<evidence type="ECO:0000256" key="1">
    <source>
        <dbReference type="PROSITE-ProRule" id="PRU00464"/>
    </source>
</evidence>
<accession>A0A6A6ZQ79</accession>
<dbReference type="InterPro" id="IPR036265">
    <property type="entry name" value="HIT-like_sf"/>
</dbReference>
<protein>
    <recommendedName>
        <fullName evidence="2">HIT domain-containing protein</fullName>
    </recommendedName>
</protein>
<proteinExistence type="predicted"/>
<dbReference type="PROSITE" id="PS51084">
    <property type="entry name" value="HIT_2"/>
    <property type="match status" value="1"/>
</dbReference>
<feature type="domain" description="HIT" evidence="2">
    <location>
        <begin position="158"/>
        <end position="265"/>
    </location>
</feature>
<dbReference type="PANTHER" id="PTHR46648:SF1">
    <property type="entry name" value="ADENOSINE 5'-MONOPHOSPHORAMIDASE HNT1"/>
    <property type="match status" value="1"/>
</dbReference>
<evidence type="ECO:0000313" key="3">
    <source>
        <dbReference type="EMBL" id="KAF2822584.1"/>
    </source>
</evidence>
<dbReference type="InterPro" id="IPR001310">
    <property type="entry name" value="Histidine_triad_HIT"/>
</dbReference>
<evidence type="ECO:0000313" key="4">
    <source>
        <dbReference type="Proteomes" id="UP000799424"/>
    </source>
</evidence>
<reference evidence="3" key="1">
    <citation type="journal article" date="2020" name="Stud. Mycol.">
        <title>101 Dothideomycetes genomes: a test case for predicting lifestyles and emergence of pathogens.</title>
        <authorList>
            <person name="Haridas S."/>
            <person name="Albert R."/>
            <person name="Binder M."/>
            <person name="Bloem J."/>
            <person name="Labutti K."/>
            <person name="Salamov A."/>
            <person name="Andreopoulos B."/>
            <person name="Baker S."/>
            <person name="Barry K."/>
            <person name="Bills G."/>
            <person name="Bluhm B."/>
            <person name="Cannon C."/>
            <person name="Castanera R."/>
            <person name="Culley D."/>
            <person name="Daum C."/>
            <person name="Ezra D."/>
            <person name="Gonzalez J."/>
            <person name="Henrissat B."/>
            <person name="Kuo A."/>
            <person name="Liang C."/>
            <person name="Lipzen A."/>
            <person name="Lutzoni F."/>
            <person name="Magnuson J."/>
            <person name="Mondo S."/>
            <person name="Nolan M."/>
            <person name="Ohm R."/>
            <person name="Pangilinan J."/>
            <person name="Park H.-J."/>
            <person name="Ramirez L."/>
            <person name="Alfaro M."/>
            <person name="Sun H."/>
            <person name="Tritt A."/>
            <person name="Yoshinaga Y."/>
            <person name="Zwiers L.-H."/>
            <person name="Turgeon B."/>
            <person name="Goodwin S."/>
            <person name="Spatafora J."/>
            <person name="Crous P."/>
            <person name="Grigoriev I."/>
        </authorList>
    </citation>
    <scope>NUCLEOTIDE SEQUENCE</scope>
    <source>
        <strain evidence="3">CBS 113818</strain>
    </source>
</reference>
<dbReference type="SUPFAM" id="SSF54197">
    <property type="entry name" value="HIT-like"/>
    <property type="match status" value="1"/>
</dbReference>
<name>A0A6A6ZQ79_9PLEO</name>
<comment type="caution">
    <text evidence="1">Lacks conserved residue(s) required for the propagation of feature annotation.</text>
</comment>
<sequence length="310" mass="34372">MITEDRTPRELPLFFDDSNVAALLSLTPTTPGDTIVRLKADAPLHELPKNEYAQVLLSAKRVAVLLKTVLGVRRVALVTTSDREIRLIPMHGLSEHWKPVSGLGLEYNVTYPGYISSKAGPEMSRERLDDIRDAIASSAPPAMSFAYLGGEDQGKNNIFAKIVRGEVPQWRLWESASHVAFLTPWGNTPGFTVLIPRRHLSSDVLSISDTNLVDLAGAIWEASKRIRQSTLGASRVGLIFEGMEIDYAHAKLIPILDERAIDTQQLQEPFRETYTGYVSSKSGPIGSYEQLERMSRELTLASNTIRPTEC</sequence>
<dbReference type="Proteomes" id="UP000799424">
    <property type="component" value="Unassembled WGS sequence"/>
</dbReference>
<dbReference type="EMBL" id="MU006234">
    <property type="protein sequence ID" value="KAF2822584.1"/>
    <property type="molecule type" value="Genomic_DNA"/>
</dbReference>
<dbReference type="OrthoDB" id="2262349at2759"/>
<keyword evidence="4" id="KW-1185">Reference proteome</keyword>
<dbReference type="AlphaFoldDB" id="A0A6A6ZQ79"/>
<dbReference type="GO" id="GO:0003824">
    <property type="term" value="F:catalytic activity"/>
    <property type="evidence" value="ECO:0007669"/>
    <property type="project" value="InterPro"/>
</dbReference>
<dbReference type="PANTHER" id="PTHR46648">
    <property type="entry name" value="HIT FAMILY PROTEIN 1"/>
    <property type="match status" value="1"/>
</dbReference>